<name>A0A4R2GXK6_9HYPH</name>
<keyword evidence="2" id="KW-1185">Reference proteome</keyword>
<dbReference type="OrthoDB" id="8410370at2"/>
<dbReference type="RefSeq" id="WP_132003407.1">
    <property type="nucleotide sequence ID" value="NZ_JBHUNN010000002.1"/>
</dbReference>
<sequence>MTDVNDNDSGVLARLRRHKEATTGDHSFTLPNTGVVVTYPQFRGYEDWSRAQRMAGDDPTLINLYYIITVCAFDGEKLRAGDYRELIPSDDHLALSGRMFGGKVADTGNDRKA</sequence>
<protein>
    <submittedName>
        <fullName evidence="1">Uncharacterized protein</fullName>
    </submittedName>
</protein>
<reference evidence="1 2" key="1">
    <citation type="submission" date="2019-03" db="EMBL/GenBank/DDBJ databases">
        <title>Genomic Encyclopedia of Type Strains, Phase IV (KMG-IV): sequencing the most valuable type-strain genomes for metagenomic binning, comparative biology and taxonomic classification.</title>
        <authorList>
            <person name="Goeker M."/>
        </authorList>
    </citation>
    <scope>NUCLEOTIDE SEQUENCE [LARGE SCALE GENOMIC DNA]</scope>
    <source>
        <strain evidence="1 2">DSM 22958</strain>
    </source>
</reference>
<accession>A0A4R2GXK6</accession>
<proteinExistence type="predicted"/>
<organism evidence="1 2">
    <name type="scientific">Camelimonas lactis</name>
    <dbReference type="NCBI Taxonomy" id="659006"/>
    <lineage>
        <taxon>Bacteria</taxon>
        <taxon>Pseudomonadati</taxon>
        <taxon>Pseudomonadota</taxon>
        <taxon>Alphaproteobacteria</taxon>
        <taxon>Hyphomicrobiales</taxon>
        <taxon>Chelatococcaceae</taxon>
        <taxon>Camelimonas</taxon>
    </lineage>
</organism>
<comment type="caution">
    <text evidence="1">The sequence shown here is derived from an EMBL/GenBank/DDBJ whole genome shotgun (WGS) entry which is preliminary data.</text>
</comment>
<gene>
    <name evidence="1" type="ORF">EV666_102203</name>
</gene>
<dbReference type="AlphaFoldDB" id="A0A4R2GXK6"/>
<dbReference type="Proteomes" id="UP000294881">
    <property type="component" value="Unassembled WGS sequence"/>
</dbReference>
<dbReference type="EMBL" id="SLWL01000002">
    <property type="protein sequence ID" value="TCO15225.1"/>
    <property type="molecule type" value="Genomic_DNA"/>
</dbReference>
<evidence type="ECO:0000313" key="2">
    <source>
        <dbReference type="Proteomes" id="UP000294881"/>
    </source>
</evidence>
<evidence type="ECO:0000313" key="1">
    <source>
        <dbReference type="EMBL" id="TCO15225.1"/>
    </source>
</evidence>